<dbReference type="CDD" id="cd18117">
    <property type="entry name" value="ATP-synt_flagellum-secretory_path_III_N"/>
    <property type="match status" value="1"/>
</dbReference>
<dbReference type="Pfam" id="PF18269">
    <property type="entry name" value="T3SS_ATPase_C"/>
    <property type="match status" value="1"/>
</dbReference>
<evidence type="ECO:0000313" key="11">
    <source>
        <dbReference type="EMBL" id="QSO49568.1"/>
    </source>
</evidence>
<evidence type="ECO:0000256" key="8">
    <source>
        <dbReference type="ARBA" id="ARBA00023310"/>
    </source>
</evidence>
<keyword evidence="6" id="KW-0653">Protein transport</keyword>
<dbReference type="PANTHER" id="PTHR15184">
    <property type="entry name" value="ATP SYNTHASE"/>
    <property type="match status" value="1"/>
</dbReference>
<dbReference type="GO" id="GO:0030257">
    <property type="term" value="C:type III protein secretion system complex"/>
    <property type="evidence" value="ECO:0007669"/>
    <property type="project" value="InterPro"/>
</dbReference>
<dbReference type="GO" id="GO:0030254">
    <property type="term" value="P:protein secretion by the type III secretion system"/>
    <property type="evidence" value="ECO:0007669"/>
    <property type="project" value="InterPro"/>
</dbReference>
<evidence type="ECO:0000256" key="9">
    <source>
        <dbReference type="ARBA" id="ARBA00034006"/>
    </source>
</evidence>
<keyword evidence="4" id="KW-0547">Nucleotide-binding</keyword>
<dbReference type="PANTHER" id="PTHR15184:SF9">
    <property type="entry name" value="SPI-1 TYPE 3 SECRETION SYSTEM ATPASE"/>
    <property type="match status" value="1"/>
</dbReference>
<evidence type="ECO:0000256" key="5">
    <source>
        <dbReference type="ARBA" id="ARBA00022840"/>
    </source>
</evidence>
<dbReference type="GO" id="GO:0005524">
    <property type="term" value="F:ATP binding"/>
    <property type="evidence" value="ECO:0007669"/>
    <property type="project" value="UniProtKB-KW"/>
</dbReference>
<protein>
    <submittedName>
        <fullName evidence="11">FliI/YscN family ATPase</fullName>
    </submittedName>
</protein>
<dbReference type="KEGG" id="afx:JZ786_12125"/>
<dbReference type="CDD" id="cd01136">
    <property type="entry name" value="ATPase_flagellum-secretory_path_III"/>
    <property type="match status" value="1"/>
</dbReference>
<dbReference type="InterPro" id="IPR003593">
    <property type="entry name" value="AAA+_ATPase"/>
</dbReference>
<dbReference type="GO" id="GO:0005737">
    <property type="term" value="C:cytoplasm"/>
    <property type="evidence" value="ECO:0007669"/>
    <property type="project" value="UniProtKB-SubCell"/>
</dbReference>
<keyword evidence="8" id="KW-0066">ATP synthesis</keyword>
<dbReference type="EMBL" id="CP071182">
    <property type="protein sequence ID" value="QSO49568.1"/>
    <property type="molecule type" value="Genomic_DNA"/>
</dbReference>
<dbReference type="GO" id="GO:0008564">
    <property type="term" value="F:protein-exporting ATPase activity"/>
    <property type="evidence" value="ECO:0007669"/>
    <property type="project" value="UniProtKB-EC"/>
</dbReference>
<dbReference type="InterPro" id="IPR050053">
    <property type="entry name" value="ATPase_alpha/beta_chains"/>
</dbReference>
<dbReference type="InterPro" id="IPR027417">
    <property type="entry name" value="P-loop_NTPase"/>
</dbReference>
<gene>
    <name evidence="11" type="ORF">JZ786_12125</name>
</gene>
<dbReference type="InterPro" id="IPR005714">
    <property type="entry name" value="ATPase_T3SS_FliI/YscN"/>
</dbReference>
<dbReference type="GO" id="GO:0046933">
    <property type="term" value="F:proton-transporting ATP synthase activity, rotational mechanism"/>
    <property type="evidence" value="ECO:0007669"/>
    <property type="project" value="TreeGrafter"/>
</dbReference>
<evidence type="ECO:0000256" key="1">
    <source>
        <dbReference type="ARBA" id="ARBA00004496"/>
    </source>
</evidence>
<evidence type="ECO:0000256" key="3">
    <source>
        <dbReference type="ARBA" id="ARBA00022490"/>
    </source>
</evidence>
<reference evidence="11 12" key="1">
    <citation type="submission" date="2021-02" db="EMBL/GenBank/DDBJ databases">
        <title>Alicyclobacillus curvatus sp. nov. and Alicyclobacillus mengziensis sp. nov., two acidophilic bacteria isolated from acid mine drainage.</title>
        <authorList>
            <person name="Huang Y."/>
        </authorList>
    </citation>
    <scope>NUCLEOTIDE SEQUENCE [LARGE SCALE GENOMIC DNA]</scope>
    <source>
        <strain evidence="11 12">S30H14</strain>
    </source>
</reference>
<keyword evidence="3" id="KW-0963">Cytoplasm</keyword>
<evidence type="ECO:0000256" key="2">
    <source>
        <dbReference type="ARBA" id="ARBA00022448"/>
    </source>
</evidence>
<dbReference type="SUPFAM" id="SSF52540">
    <property type="entry name" value="P-loop containing nucleoside triphosphate hydrolases"/>
    <property type="match status" value="1"/>
</dbReference>
<dbReference type="NCBIfam" id="TIGR01026">
    <property type="entry name" value="fliI_yscN"/>
    <property type="match status" value="1"/>
</dbReference>
<comment type="subcellular location">
    <subcellularLocation>
        <location evidence="1">Cytoplasm</location>
    </subcellularLocation>
</comment>
<feature type="domain" description="AAA+ ATPase" evidence="10">
    <location>
        <begin position="185"/>
        <end position="366"/>
    </location>
</feature>
<keyword evidence="7" id="KW-1278">Translocase</keyword>
<comment type="catalytic activity">
    <reaction evidence="9">
        <text>ATP + H2O + cellular proteinSide 1 = ADP + phosphate + cellular proteinSide 2.</text>
        <dbReference type="EC" id="7.4.2.8"/>
    </reaction>
</comment>
<organism evidence="11 12">
    <name type="scientific">Alicyclobacillus mengziensis</name>
    <dbReference type="NCBI Taxonomy" id="2931921"/>
    <lineage>
        <taxon>Bacteria</taxon>
        <taxon>Bacillati</taxon>
        <taxon>Bacillota</taxon>
        <taxon>Bacilli</taxon>
        <taxon>Bacillales</taxon>
        <taxon>Alicyclobacillaceae</taxon>
        <taxon>Alicyclobacillus</taxon>
    </lineage>
</organism>
<name>A0A9X7W4F1_9BACL</name>
<dbReference type="InterPro" id="IPR000194">
    <property type="entry name" value="ATPase_F1/V1/A1_a/bsu_nucl-bd"/>
</dbReference>
<evidence type="ECO:0000256" key="4">
    <source>
        <dbReference type="ARBA" id="ARBA00022741"/>
    </source>
</evidence>
<evidence type="ECO:0000313" key="12">
    <source>
        <dbReference type="Proteomes" id="UP000663505"/>
    </source>
</evidence>
<dbReference type="FunFam" id="3.40.50.12240:FF:000002">
    <property type="entry name" value="Flagellum-specific ATP synthase FliI"/>
    <property type="match status" value="1"/>
</dbReference>
<dbReference type="PROSITE" id="PS00152">
    <property type="entry name" value="ATPASE_ALPHA_BETA"/>
    <property type="match status" value="1"/>
</dbReference>
<dbReference type="SMART" id="SM00382">
    <property type="entry name" value="AAA"/>
    <property type="match status" value="1"/>
</dbReference>
<keyword evidence="12" id="KW-1185">Reference proteome</keyword>
<dbReference type="Gene3D" id="3.40.50.12240">
    <property type="match status" value="1"/>
</dbReference>
<dbReference type="AlphaFoldDB" id="A0A9X7W4F1"/>
<keyword evidence="2" id="KW-0813">Transport</keyword>
<dbReference type="InterPro" id="IPR020003">
    <property type="entry name" value="ATPase_a/bsu_AS"/>
</dbReference>
<dbReference type="Pfam" id="PF00006">
    <property type="entry name" value="ATP-synt_ab"/>
    <property type="match status" value="1"/>
</dbReference>
<dbReference type="GO" id="GO:0016887">
    <property type="term" value="F:ATP hydrolysis activity"/>
    <property type="evidence" value="ECO:0007669"/>
    <property type="project" value="InterPro"/>
</dbReference>
<accession>A0A9X7W4F1</accession>
<dbReference type="Proteomes" id="UP000663505">
    <property type="component" value="Chromosome"/>
</dbReference>
<evidence type="ECO:0000259" key="10">
    <source>
        <dbReference type="SMART" id="SM00382"/>
    </source>
</evidence>
<keyword evidence="5" id="KW-0067">ATP-binding</keyword>
<evidence type="ECO:0000256" key="6">
    <source>
        <dbReference type="ARBA" id="ARBA00022927"/>
    </source>
</evidence>
<proteinExistence type="predicted"/>
<sequence length="466" mass="50867">MSSLSFFRKLSISRLRAGRWTRLKVSETSTAWVDAFREYTSDRKWYRMYGKVTKVVGMTIESRGPHANLGDVCVIRTSFGPPSLAEVVGFRDNLLVMTPLTELHAVGPGADVMALNRPLGIPCGEGLLGRVLNGLGEPIDGLGPVVPERIQPIDGHPPNPLRRQRIERPLATGVRLIDSMLTVGRGQRMGIFAGSGVGKSTLLSMIARSSTTELNVIALVGERGREVREFIEGDLGPEGLKRSVVVTATSDEPALLRTKAAFVATAIAEYFRDQGRHVNLMMDSLTRFAMAQREIGLAVGEPPTSRGYTPSVFALLPRLLERAGSGEKGTITAFYTVLVDGDDMNDPIADAVRGILDGHIVLSRDLANAGQFPAVDVLASLSRLFAHLTPTEQQAGARQVRAWMSRYRQVEDLLRIGAYQRGLDAETDLAIDKYPQIRTFLNQAASEPCSLDESLRQLYILAGVET</sequence>
<evidence type="ECO:0000256" key="7">
    <source>
        <dbReference type="ARBA" id="ARBA00022967"/>
    </source>
</evidence>
<dbReference type="InterPro" id="IPR040627">
    <property type="entry name" value="T3SS_ATPase_C"/>
</dbReference>